<feature type="compositionally biased region" description="Basic and acidic residues" evidence="1">
    <location>
        <begin position="111"/>
        <end position="127"/>
    </location>
</feature>
<dbReference type="AlphaFoldDB" id="A0A538TM89"/>
<dbReference type="InterPro" id="IPR015943">
    <property type="entry name" value="WD40/YVTN_repeat-like_dom_sf"/>
</dbReference>
<dbReference type="SUPFAM" id="SSF63829">
    <property type="entry name" value="Calcium-dependent phosphotriesterase"/>
    <property type="match status" value="3"/>
</dbReference>
<sequence>MRRAGVRRDSLPARAGRVPSRFGSGGLLGGIGRAPGVGRRGIAEARPPPRGPSLRPEPRALAPRPEAGERPRPVVSGRAMALGPSQGIPRRARRGDRARRSLAASSVRGAELGRAERVRDRPLDRRPRLGAPRPRIASPGRGLSLERRRLGPQGPSRIGACVPREILARRGSAHLPEGDGGRRGLMPIERTRSRPIRIWRSAALAAFHAALLAAASPGTAFATRLFIKNHVNSNQIVGLAAWQGRLAAATFGGVVFADPATGALTKLIRAPGGLPSNRILCVVSSPSGSLWAGTADRGLARLRPDGGFRRTLTSFDGLPSDRVQALYVHGDSVWVGTSGGVALFTENPITGQFALRRSDSSASTGGALVADDIRAFQMVGDTIWCATSAGLSAFAGGTWLNRAAALGVPVRDLELHADTLWASTVAGPRRYAAGVFTTVAAGHAGESIALHSTGGVLYSGTTGSGVYRYSPGAGWTALGLVGLSNGRANDLESAPDGRLWIATDNGLARDLSPAVGWELHLSPGPAVNGTQRATADARGVWFATGNSVEPSILHYDGQSWTELTNFSTGGSLQQASVFGIFSDGAGKLWIAHCCSAGDPKPRTERWDPATGVWDTLGVTNLYAFAQTSTGLVFGVSVEHGNGAYAFDGTTAALLDSLTPSNTQGGTGVGIASNNLRGVSFDAAGRGWFALATSGLSIWDGNGTLTDHSDDRWLRYTGTGFPSDQTTAVVTTGASSGWVGTVGGLVRMVNDFVDPAATAATNAKLPSPQVKDLVLDSDGNLWVATSGGLARVEAVTGVVESWSALDGLAGDDVQSLAWDSGRGVLWAGTSDGISEIFPGAGSSGFSDRSYLYPSPLGATATALRLGGITDEVFGEVRDLTGALIRRFRCDPAHNEVWDLRLANGSPAAPGVYVVVLRAGDRSRILRTAVVR</sequence>
<name>A0A538TM89_UNCEI</name>
<evidence type="ECO:0000256" key="1">
    <source>
        <dbReference type="SAM" id="MobiDB-lite"/>
    </source>
</evidence>
<feature type="compositionally biased region" description="Basic and acidic residues" evidence="1">
    <location>
        <begin position="1"/>
        <end position="11"/>
    </location>
</feature>
<dbReference type="Gene3D" id="2.130.10.10">
    <property type="entry name" value="YVTN repeat-like/Quinoprotein amine dehydrogenase"/>
    <property type="match status" value="3"/>
</dbReference>
<protein>
    <recommendedName>
        <fullName evidence="4">T9SS type A sorting domain-containing protein</fullName>
    </recommendedName>
</protein>
<organism evidence="2 3">
    <name type="scientific">Eiseniibacteriota bacterium</name>
    <dbReference type="NCBI Taxonomy" id="2212470"/>
    <lineage>
        <taxon>Bacteria</taxon>
        <taxon>Candidatus Eiseniibacteriota</taxon>
    </lineage>
</organism>
<dbReference type="EMBL" id="VBOZ01000017">
    <property type="protein sequence ID" value="TMQ64742.1"/>
    <property type="molecule type" value="Genomic_DNA"/>
</dbReference>
<reference evidence="2 3" key="1">
    <citation type="journal article" date="2019" name="Nat. Microbiol.">
        <title>Mediterranean grassland soil C-N compound turnover is dependent on rainfall and depth, and is mediated by genomically divergent microorganisms.</title>
        <authorList>
            <person name="Diamond S."/>
            <person name="Andeer P.F."/>
            <person name="Li Z."/>
            <person name="Crits-Christoph A."/>
            <person name="Burstein D."/>
            <person name="Anantharaman K."/>
            <person name="Lane K.R."/>
            <person name="Thomas B.C."/>
            <person name="Pan C."/>
            <person name="Northen T.R."/>
            <person name="Banfield J.F."/>
        </authorList>
    </citation>
    <scope>NUCLEOTIDE SEQUENCE [LARGE SCALE GENOMIC DNA]</scope>
    <source>
        <strain evidence="2">WS_9</strain>
    </source>
</reference>
<feature type="compositionally biased region" description="Low complexity" evidence="1">
    <location>
        <begin position="129"/>
        <end position="143"/>
    </location>
</feature>
<evidence type="ECO:0008006" key="4">
    <source>
        <dbReference type="Google" id="ProtNLM"/>
    </source>
</evidence>
<dbReference type="InterPro" id="IPR011110">
    <property type="entry name" value="Reg_prop"/>
</dbReference>
<evidence type="ECO:0000313" key="3">
    <source>
        <dbReference type="Proteomes" id="UP000317691"/>
    </source>
</evidence>
<dbReference type="Pfam" id="PF07494">
    <property type="entry name" value="Reg_prop"/>
    <property type="match status" value="1"/>
</dbReference>
<proteinExistence type="predicted"/>
<comment type="caution">
    <text evidence="2">The sequence shown here is derived from an EMBL/GenBank/DDBJ whole genome shotgun (WGS) entry which is preliminary data.</text>
</comment>
<gene>
    <name evidence="2" type="ORF">E6K79_06820</name>
</gene>
<evidence type="ECO:0000313" key="2">
    <source>
        <dbReference type="EMBL" id="TMQ64742.1"/>
    </source>
</evidence>
<dbReference type="Proteomes" id="UP000317691">
    <property type="component" value="Unassembled WGS sequence"/>
</dbReference>
<accession>A0A538TM89</accession>
<feature type="compositionally biased region" description="Gly residues" evidence="1">
    <location>
        <begin position="23"/>
        <end position="39"/>
    </location>
</feature>
<feature type="region of interest" description="Disordered" evidence="1">
    <location>
        <begin position="1"/>
        <end position="156"/>
    </location>
</feature>
<feature type="compositionally biased region" description="Low complexity" evidence="1">
    <location>
        <begin position="101"/>
        <end position="110"/>
    </location>
</feature>